<feature type="region of interest" description="Disordered" evidence="1">
    <location>
        <begin position="176"/>
        <end position="239"/>
    </location>
</feature>
<feature type="compositionally biased region" description="Basic and acidic residues" evidence="1">
    <location>
        <begin position="29"/>
        <end position="42"/>
    </location>
</feature>
<evidence type="ECO:0000256" key="1">
    <source>
        <dbReference type="SAM" id="MobiDB-lite"/>
    </source>
</evidence>
<reference evidence="3" key="1">
    <citation type="journal article" date="2012" name="MBio">
        <title>Comparative genome analysis of Trichophyton rubrum and related dermatophytes reveals candidate genes involved in infection.</title>
        <authorList>
            <person name="Martinez D.A."/>
            <person name="Oliver B.G."/>
            <person name="Graeser Y."/>
            <person name="Goldberg J.M."/>
            <person name="Li W."/>
            <person name="Martinez-Rossi N.M."/>
            <person name="Monod M."/>
            <person name="Shelest E."/>
            <person name="Barton R.C."/>
            <person name="Birch E."/>
            <person name="Brakhage A.A."/>
            <person name="Chen Z."/>
            <person name="Gurr S.J."/>
            <person name="Heiman D."/>
            <person name="Heitman J."/>
            <person name="Kosti I."/>
            <person name="Rossi A."/>
            <person name="Saif S."/>
            <person name="Samalova M."/>
            <person name="Saunders C.W."/>
            <person name="Shea T."/>
            <person name="Summerbell R.C."/>
            <person name="Xu J."/>
            <person name="Young S."/>
            <person name="Zeng Q."/>
            <person name="Birren B.W."/>
            <person name="Cuomo C.A."/>
            <person name="White T.C."/>
        </authorList>
    </citation>
    <scope>NUCLEOTIDE SEQUENCE [LARGE SCALE GENOMIC DNA]</scope>
    <source>
        <strain evidence="3">ATCC MYA-4604 / CBS 118893</strain>
    </source>
</reference>
<evidence type="ECO:0000313" key="3">
    <source>
        <dbReference type="Proteomes" id="UP000002669"/>
    </source>
</evidence>
<dbReference type="Proteomes" id="UP000002669">
    <property type="component" value="Unassembled WGS sequence"/>
</dbReference>
<organism evidence="3">
    <name type="scientific">Arthroderma gypseum (strain ATCC MYA-4604 / CBS 118893)</name>
    <name type="common">Microsporum gypseum</name>
    <dbReference type="NCBI Taxonomy" id="535722"/>
    <lineage>
        <taxon>Eukaryota</taxon>
        <taxon>Fungi</taxon>
        <taxon>Dikarya</taxon>
        <taxon>Ascomycota</taxon>
        <taxon>Pezizomycotina</taxon>
        <taxon>Eurotiomycetes</taxon>
        <taxon>Eurotiomycetidae</taxon>
        <taxon>Onygenales</taxon>
        <taxon>Arthrodermataceae</taxon>
        <taxon>Nannizzia</taxon>
    </lineage>
</organism>
<evidence type="ECO:0000313" key="2">
    <source>
        <dbReference type="EMBL" id="EFR01415.1"/>
    </source>
</evidence>
<sequence>MKKREEERRRDKDETRRRLRLLLRWRIRQVRDARQRRAESAREQTTTGTGKTATDSEDETKKDPSKKGKEAELREEEETEAHQRLPHGLERAEPGQERPVRGRMQAVGQNDTGTERKSNHEPIWTRSYTGYRARRRSRDDGQPKRRKQNGRKVADIGQYQTSVYRLRPAPYAVRNSTECITPRLPNPNPTGDKRTRRGKIGRRVQQIQIPKRYDTSSKGPMSGPPASTRSSPFSHPRPIDRSSGLLFAACLVEYHSPTTHTP</sequence>
<keyword evidence="3" id="KW-1185">Reference proteome</keyword>
<dbReference type="VEuPathDB" id="FungiDB:MGYG_09047"/>
<dbReference type="HOGENOM" id="CLU_1061620_0_0_1"/>
<feature type="compositionally biased region" description="Low complexity" evidence="1">
    <location>
        <begin position="43"/>
        <end position="53"/>
    </location>
</feature>
<proteinExistence type="predicted"/>
<protein>
    <submittedName>
        <fullName evidence="2">Uncharacterized protein</fullName>
    </submittedName>
</protein>
<dbReference type="InParanoid" id="E4USW6"/>
<dbReference type="GeneID" id="10029535"/>
<feature type="compositionally biased region" description="Basic and acidic residues" evidence="1">
    <location>
        <begin position="80"/>
        <end position="100"/>
    </location>
</feature>
<name>E4USW6_ARTGP</name>
<accession>E4USW6</accession>
<gene>
    <name evidence="2" type="ORF">MGYG_09047</name>
</gene>
<dbReference type="EMBL" id="DS989824">
    <property type="protein sequence ID" value="EFR01415.1"/>
    <property type="molecule type" value="Genomic_DNA"/>
</dbReference>
<dbReference type="RefSeq" id="XP_003174245.1">
    <property type="nucleotide sequence ID" value="XM_003174197.1"/>
</dbReference>
<feature type="compositionally biased region" description="Basic and acidic residues" evidence="1">
    <location>
        <begin position="59"/>
        <end position="72"/>
    </location>
</feature>
<feature type="region of interest" description="Disordered" evidence="1">
    <location>
        <begin position="29"/>
        <end position="158"/>
    </location>
</feature>
<dbReference type="AlphaFoldDB" id="E4USW6"/>